<evidence type="ECO:0000256" key="5">
    <source>
        <dbReference type="ARBA" id="ARBA00023288"/>
    </source>
</evidence>
<dbReference type="SUPFAM" id="SSF53850">
    <property type="entry name" value="Periplasmic binding protein-like II"/>
    <property type="match status" value="1"/>
</dbReference>
<dbReference type="AlphaFoldDB" id="A0A4S8QCQ1"/>
<evidence type="ECO:0000313" key="8">
    <source>
        <dbReference type="Proteomes" id="UP000308760"/>
    </source>
</evidence>
<proteinExistence type="predicted"/>
<evidence type="ECO:0000256" key="6">
    <source>
        <dbReference type="SAM" id="MobiDB-lite"/>
    </source>
</evidence>
<evidence type="ECO:0000256" key="1">
    <source>
        <dbReference type="ARBA" id="ARBA00022475"/>
    </source>
</evidence>
<dbReference type="PANTHER" id="PTHR43649:SF33">
    <property type="entry name" value="POLYGALACTURONAN_RHAMNOGALACTURONAN-BINDING PROTEIN YTCQ"/>
    <property type="match status" value="1"/>
</dbReference>
<feature type="compositionally biased region" description="Basic and acidic residues" evidence="6">
    <location>
        <begin position="1"/>
        <end position="11"/>
    </location>
</feature>
<dbReference type="EMBL" id="STGY01000030">
    <property type="protein sequence ID" value="THV42080.1"/>
    <property type="molecule type" value="Genomic_DNA"/>
</dbReference>
<evidence type="ECO:0000256" key="2">
    <source>
        <dbReference type="ARBA" id="ARBA00022729"/>
    </source>
</evidence>
<accession>A0A4S8QCQ1</accession>
<sequence>MGRDVHRREAPHPPSPNRSESSMKRRLVIAVGAALPVSACGFIGGGEDTDDGTLRFWLSGDANQGGGFQHMAEKYEEETGVKVQIDDVPYDDFDTRLRNAAQADGLPDLARLTTIDPIWLNQLQDLKPIAEEAGIMEHLLVENGEGAIPTLPTDLTAVGLFINKSLFDEAGVAYPASADEIWTWDEFITALEEVQTGTGARYGMVMDASSHRLRSFMYQFGSDGFVKGDDCTFTTDDQAATALEFFADINDDKIMPRSVWVSGDDPNALFKSGQVAAYYSGSWQVADFNQNITDFEWASVYMPAQERRATNAGGGRMVAFNGAKAEAAYDFITWLFKSENYIELSETSGFLPVIEGLDIDYGDSQASFDVYNDEIANSDPISSYQESSQLEMVYSGQTQTSEGDAVTDEAIKLANGEQDVPTTIQNILDTLNESLSCE</sequence>
<keyword evidence="3" id="KW-0472">Membrane</keyword>
<dbReference type="InterPro" id="IPR050490">
    <property type="entry name" value="Bact_solute-bd_prot1"/>
</dbReference>
<dbReference type="Proteomes" id="UP000308760">
    <property type="component" value="Unassembled WGS sequence"/>
</dbReference>
<protein>
    <submittedName>
        <fullName evidence="7">Sugar ABC transporter substrate-binding protein</fullName>
    </submittedName>
</protein>
<reference evidence="8" key="1">
    <citation type="submission" date="2019-04" db="EMBL/GenBank/DDBJ databases">
        <title>Nocardioides xinjiangensis sp. nov.</title>
        <authorList>
            <person name="Liu S."/>
        </authorList>
    </citation>
    <scope>NUCLEOTIDE SEQUENCE [LARGE SCALE GENOMIC DNA]</scope>
    <source>
        <strain evidence="8">18</strain>
    </source>
</reference>
<dbReference type="OrthoDB" id="6416561at2"/>
<keyword evidence="1" id="KW-1003">Cell membrane</keyword>
<reference evidence="7 8" key="2">
    <citation type="submission" date="2019-05" db="EMBL/GenBank/DDBJ databases">
        <title>Glycomyces buryatensis sp. nov.</title>
        <authorList>
            <person name="Nikitina E."/>
        </authorList>
    </citation>
    <scope>NUCLEOTIDE SEQUENCE [LARGE SCALE GENOMIC DNA]</scope>
    <source>
        <strain evidence="7 8">18</strain>
    </source>
</reference>
<evidence type="ECO:0000256" key="3">
    <source>
        <dbReference type="ARBA" id="ARBA00023136"/>
    </source>
</evidence>
<dbReference type="Gene3D" id="3.40.190.10">
    <property type="entry name" value="Periplasmic binding protein-like II"/>
    <property type="match status" value="1"/>
</dbReference>
<dbReference type="InterPro" id="IPR006059">
    <property type="entry name" value="SBP"/>
</dbReference>
<keyword evidence="8" id="KW-1185">Reference proteome</keyword>
<evidence type="ECO:0000256" key="4">
    <source>
        <dbReference type="ARBA" id="ARBA00023139"/>
    </source>
</evidence>
<gene>
    <name evidence="7" type="ORF">FAB82_08270</name>
</gene>
<keyword evidence="4" id="KW-0564">Palmitate</keyword>
<name>A0A4S8QCQ1_9ACTN</name>
<evidence type="ECO:0000313" key="7">
    <source>
        <dbReference type="EMBL" id="THV42080.1"/>
    </source>
</evidence>
<dbReference type="PANTHER" id="PTHR43649">
    <property type="entry name" value="ARABINOSE-BINDING PROTEIN-RELATED"/>
    <property type="match status" value="1"/>
</dbReference>
<keyword evidence="5" id="KW-0449">Lipoprotein</keyword>
<feature type="region of interest" description="Disordered" evidence="6">
    <location>
        <begin position="1"/>
        <end position="23"/>
    </location>
</feature>
<comment type="caution">
    <text evidence="7">The sequence shown here is derived from an EMBL/GenBank/DDBJ whole genome shotgun (WGS) entry which is preliminary data.</text>
</comment>
<organism evidence="7 8">
    <name type="scientific">Glycomyces buryatensis</name>
    <dbReference type="NCBI Taxonomy" id="2570927"/>
    <lineage>
        <taxon>Bacteria</taxon>
        <taxon>Bacillati</taxon>
        <taxon>Actinomycetota</taxon>
        <taxon>Actinomycetes</taxon>
        <taxon>Glycomycetales</taxon>
        <taxon>Glycomycetaceae</taxon>
        <taxon>Glycomyces</taxon>
    </lineage>
</organism>
<keyword evidence="2" id="KW-0732">Signal</keyword>
<dbReference type="CDD" id="cd13585">
    <property type="entry name" value="PBP2_TMBP_like"/>
    <property type="match status" value="1"/>
</dbReference>
<dbReference type="Pfam" id="PF13416">
    <property type="entry name" value="SBP_bac_8"/>
    <property type="match status" value="1"/>
</dbReference>